<keyword evidence="9" id="KW-0804">Transcription</keyword>
<evidence type="ECO:0000256" key="1">
    <source>
        <dbReference type="ARBA" id="ARBA00004401"/>
    </source>
</evidence>
<comment type="function">
    <text evidence="10">Involved in SarA attenuation. Affects resistance to oxacillin and teicoplanin, as well as the synthesis of virulence factors.</text>
</comment>
<reference evidence="15" key="1">
    <citation type="journal article" date="2019" name="Int. J. Syst. Evol. Microbiol.">
        <title>The Global Catalogue of Microorganisms (GCM) 10K type strain sequencing project: providing services to taxonomists for standard genome sequencing and annotation.</title>
        <authorList>
            <consortium name="The Broad Institute Genomics Platform"/>
            <consortium name="The Broad Institute Genome Sequencing Center for Infectious Disease"/>
            <person name="Wu L."/>
            <person name="Ma J."/>
        </authorList>
    </citation>
    <scope>NUCLEOTIDE SEQUENCE [LARGE SCALE GENOMIC DNA]</scope>
    <source>
        <strain evidence="15">KCTC 33522</strain>
    </source>
</reference>
<keyword evidence="8 12" id="KW-0472">Membrane</keyword>
<dbReference type="InterPro" id="IPR050922">
    <property type="entry name" value="LytR/CpsA/Psr_CW_biosynth"/>
</dbReference>
<name>A0ABW5Y5X5_9BACL</name>
<protein>
    <recommendedName>
        <fullName evidence="11">Regulatory protein MsrR</fullName>
    </recommendedName>
</protein>
<evidence type="ECO:0000256" key="4">
    <source>
        <dbReference type="ARBA" id="ARBA00022692"/>
    </source>
</evidence>
<evidence type="ECO:0000313" key="15">
    <source>
        <dbReference type="Proteomes" id="UP001597568"/>
    </source>
</evidence>
<dbReference type="InterPro" id="IPR004474">
    <property type="entry name" value="LytR_CpsA_psr"/>
</dbReference>
<keyword evidence="7" id="KW-0805">Transcription regulation</keyword>
<keyword evidence="3" id="KW-1003">Cell membrane</keyword>
<keyword evidence="6 12" id="KW-1133">Transmembrane helix</keyword>
<comment type="caution">
    <text evidence="14">The sequence shown here is derived from an EMBL/GenBank/DDBJ whole genome shotgun (WGS) entry which is preliminary data.</text>
</comment>
<evidence type="ECO:0000256" key="11">
    <source>
        <dbReference type="ARBA" id="ARBA00040752"/>
    </source>
</evidence>
<dbReference type="NCBIfam" id="TIGR00350">
    <property type="entry name" value="lytR_cpsA_psr"/>
    <property type="match status" value="1"/>
</dbReference>
<keyword evidence="5" id="KW-0735">Signal-anchor</keyword>
<gene>
    <name evidence="14" type="ORF">ACFSY7_19855</name>
</gene>
<evidence type="ECO:0000256" key="12">
    <source>
        <dbReference type="SAM" id="Phobius"/>
    </source>
</evidence>
<evidence type="ECO:0000313" key="14">
    <source>
        <dbReference type="EMBL" id="MFD2870758.1"/>
    </source>
</evidence>
<dbReference type="EMBL" id="JBHUOR010000143">
    <property type="protein sequence ID" value="MFD2870758.1"/>
    <property type="molecule type" value="Genomic_DNA"/>
</dbReference>
<evidence type="ECO:0000256" key="5">
    <source>
        <dbReference type="ARBA" id="ARBA00022968"/>
    </source>
</evidence>
<accession>A0ABW5Y5X5</accession>
<sequence>MTEQRRQQAKRKKRKLRKGRVFGVFFFAILLALGGYFYFQYKAGHNLASKENKQEIEFKGDPSINNVENILLIGIDTRGEEQSRSDTMMLISWDQETNDVRMVSFMRDIYSHFPGYETGYKLNTAYYLGGVSLLQQTLNNMFGVTVNHYAIIDFKNFEQLVDVAAPNGVEVNVPHDMSKNIGVSLKKGTQRLNGKELLGFARFRYDAEGDFGRVERQQQAIEALKDEVLSASNVKNYPKLIGALEGYIQTDLTTSQQVGLMFNAVKGGGVNIDRMTIPLKGTYQYGRYPQAGSVLDINVDANKEYMSRFFNGESSETLKKEAESGTTSTPTQ</sequence>
<dbReference type="Pfam" id="PF03816">
    <property type="entry name" value="LytR_cpsA_psr"/>
    <property type="match status" value="1"/>
</dbReference>
<evidence type="ECO:0000256" key="6">
    <source>
        <dbReference type="ARBA" id="ARBA00022989"/>
    </source>
</evidence>
<evidence type="ECO:0000256" key="10">
    <source>
        <dbReference type="ARBA" id="ARBA00037178"/>
    </source>
</evidence>
<dbReference type="PANTHER" id="PTHR33392">
    <property type="entry name" value="POLYISOPRENYL-TEICHOIC ACID--PEPTIDOGLYCAN TEICHOIC ACID TRANSFERASE TAGU"/>
    <property type="match status" value="1"/>
</dbReference>
<evidence type="ECO:0000259" key="13">
    <source>
        <dbReference type="Pfam" id="PF03816"/>
    </source>
</evidence>
<dbReference type="RefSeq" id="WP_380149371.1">
    <property type="nucleotide sequence ID" value="NZ_JBHUOR010000143.1"/>
</dbReference>
<feature type="domain" description="Cell envelope-related transcriptional attenuator" evidence="13">
    <location>
        <begin position="84"/>
        <end position="228"/>
    </location>
</feature>
<feature type="transmembrane region" description="Helical" evidence="12">
    <location>
        <begin position="21"/>
        <end position="39"/>
    </location>
</feature>
<comment type="subcellular location">
    <subcellularLocation>
        <location evidence="1">Cell membrane</location>
        <topology evidence="1">Single-pass type II membrane protein</topology>
    </subcellularLocation>
</comment>
<dbReference type="PANTHER" id="PTHR33392:SF8">
    <property type="entry name" value="REGULATORY PROTEIN MSRR"/>
    <property type="match status" value="1"/>
</dbReference>
<evidence type="ECO:0000256" key="3">
    <source>
        <dbReference type="ARBA" id="ARBA00022475"/>
    </source>
</evidence>
<evidence type="ECO:0000256" key="8">
    <source>
        <dbReference type="ARBA" id="ARBA00023136"/>
    </source>
</evidence>
<evidence type="ECO:0000256" key="9">
    <source>
        <dbReference type="ARBA" id="ARBA00023163"/>
    </source>
</evidence>
<organism evidence="14 15">
    <name type="scientific">Kurthia populi</name>
    <dbReference type="NCBI Taxonomy" id="1562132"/>
    <lineage>
        <taxon>Bacteria</taxon>
        <taxon>Bacillati</taxon>
        <taxon>Bacillota</taxon>
        <taxon>Bacilli</taxon>
        <taxon>Bacillales</taxon>
        <taxon>Caryophanaceae</taxon>
        <taxon>Kurthia</taxon>
    </lineage>
</organism>
<keyword evidence="15" id="KW-1185">Reference proteome</keyword>
<evidence type="ECO:0000256" key="7">
    <source>
        <dbReference type="ARBA" id="ARBA00023015"/>
    </source>
</evidence>
<dbReference type="Gene3D" id="3.40.630.190">
    <property type="entry name" value="LCP protein"/>
    <property type="match status" value="1"/>
</dbReference>
<proteinExistence type="inferred from homology"/>
<dbReference type="Proteomes" id="UP001597568">
    <property type="component" value="Unassembled WGS sequence"/>
</dbReference>
<evidence type="ECO:0000256" key="2">
    <source>
        <dbReference type="ARBA" id="ARBA00006068"/>
    </source>
</evidence>
<comment type="similarity">
    <text evidence="2">Belongs to the LytR/CpsA/Psr (LCP) family.</text>
</comment>
<keyword evidence="4 12" id="KW-0812">Transmembrane</keyword>